<evidence type="ECO:0000256" key="4">
    <source>
        <dbReference type="ARBA" id="ARBA00023284"/>
    </source>
</evidence>
<dbReference type="GO" id="GO:0042597">
    <property type="term" value="C:periplasmic space"/>
    <property type="evidence" value="ECO:0007669"/>
    <property type="project" value="UniProtKB-SubCell"/>
</dbReference>
<dbReference type="InterPro" id="IPR001853">
    <property type="entry name" value="DSBA-like_thioredoxin_dom"/>
</dbReference>
<dbReference type="PANTHER" id="PTHR35891">
    <property type="entry name" value="THIOL:DISULFIDE INTERCHANGE PROTEIN DSBA"/>
    <property type="match status" value="1"/>
</dbReference>
<dbReference type="PROSITE" id="PS00194">
    <property type="entry name" value="THIOREDOXIN_1"/>
    <property type="match status" value="1"/>
</dbReference>
<dbReference type="InterPro" id="IPR017937">
    <property type="entry name" value="Thioredoxin_CS"/>
</dbReference>
<keyword evidence="2 7" id="KW-0732">Signal</keyword>
<dbReference type="Gene3D" id="3.40.30.10">
    <property type="entry name" value="Glutaredoxin"/>
    <property type="match status" value="1"/>
</dbReference>
<evidence type="ECO:0000259" key="8">
    <source>
        <dbReference type="Pfam" id="PF01323"/>
    </source>
</evidence>
<keyword evidence="4" id="KW-0676">Redox-active center</keyword>
<dbReference type="InterPro" id="IPR050824">
    <property type="entry name" value="Thiol_disulfide_DsbA"/>
</dbReference>
<organism evidence="9 10">
    <name type="scientific">Serratia fonticola</name>
    <dbReference type="NCBI Taxonomy" id="47917"/>
    <lineage>
        <taxon>Bacteria</taxon>
        <taxon>Pseudomonadati</taxon>
        <taxon>Pseudomonadota</taxon>
        <taxon>Gammaproteobacteria</taxon>
        <taxon>Enterobacterales</taxon>
        <taxon>Yersiniaceae</taxon>
        <taxon>Serratia</taxon>
    </lineage>
</organism>
<evidence type="ECO:0000256" key="5">
    <source>
        <dbReference type="PIRNR" id="PIRNR001488"/>
    </source>
</evidence>
<evidence type="ECO:0000313" key="10">
    <source>
        <dbReference type="Proteomes" id="UP000270487"/>
    </source>
</evidence>
<gene>
    <name evidence="9" type="primary">dsbA_5</name>
    <name evidence="9" type="ORF">NCTC13193_04738</name>
</gene>
<comment type="similarity">
    <text evidence="1">Belongs to the thioredoxin family. DsbA subfamily.</text>
</comment>
<comment type="subcellular location">
    <subcellularLocation>
        <location evidence="5">Periplasm</location>
    </subcellularLocation>
</comment>
<evidence type="ECO:0000256" key="7">
    <source>
        <dbReference type="SAM" id="SignalP"/>
    </source>
</evidence>
<evidence type="ECO:0000256" key="6">
    <source>
        <dbReference type="PIRSR" id="PIRSR001488-1"/>
    </source>
</evidence>
<feature type="domain" description="DSBA-like thioredoxin" evidence="8">
    <location>
        <begin position="45"/>
        <end position="183"/>
    </location>
</feature>
<evidence type="ECO:0000313" key="9">
    <source>
        <dbReference type="EMBL" id="VEI74787.1"/>
    </source>
</evidence>
<accession>A0A448T4A5</accession>
<evidence type="ECO:0000256" key="1">
    <source>
        <dbReference type="ARBA" id="ARBA00005791"/>
    </source>
</evidence>
<feature type="signal peptide" evidence="7">
    <location>
        <begin position="1"/>
        <end position="23"/>
    </location>
</feature>
<dbReference type="CDD" id="cd03019">
    <property type="entry name" value="DsbA_DsbA"/>
    <property type="match status" value="1"/>
</dbReference>
<feature type="disulfide bond" description="Redox-active" evidence="6">
    <location>
        <begin position="53"/>
        <end position="56"/>
    </location>
</feature>
<dbReference type="AlphaFoldDB" id="A0A448T4A5"/>
<dbReference type="PIRSF" id="PIRSF001488">
    <property type="entry name" value="Tdi_protein"/>
    <property type="match status" value="1"/>
</dbReference>
<reference evidence="9 10" key="1">
    <citation type="submission" date="2018-12" db="EMBL/GenBank/DDBJ databases">
        <authorList>
            <consortium name="Pathogen Informatics"/>
        </authorList>
    </citation>
    <scope>NUCLEOTIDE SEQUENCE [LARGE SCALE GENOMIC DNA]</scope>
    <source>
        <strain evidence="9 10">NCTC13193</strain>
    </source>
</reference>
<dbReference type="GO" id="GO:0016491">
    <property type="term" value="F:oxidoreductase activity"/>
    <property type="evidence" value="ECO:0007669"/>
    <property type="project" value="InterPro"/>
</dbReference>
<feature type="chain" id="PRO_5019229932" description="Thiol:disulfide interchange protein" evidence="7">
    <location>
        <begin position="24"/>
        <end position="215"/>
    </location>
</feature>
<dbReference type="InterPro" id="IPR036249">
    <property type="entry name" value="Thioredoxin-like_sf"/>
</dbReference>
<keyword evidence="3 5" id="KW-1015">Disulfide bond</keyword>
<dbReference type="InterPro" id="IPR023205">
    <property type="entry name" value="DsbA/DsbL"/>
</dbReference>
<evidence type="ECO:0000256" key="2">
    <source>
        <dbReference type="ARBA" id="ARBA00022729"/>
    </source>
</evidence>
<protein>
    <recommendedName>
        <fullName evidence="5">Thiol:disulfide interchange protein</fullName>
    </recommendedName>
</protein>
<name>A0A448T4A5_SERFO</name>
<dbReference type="EMBL" id="LR134492">
    <property type="protein sequence ID" value="VEI74787.1"/>
    <property type="molecule type" value="Genomic_DNA"/>
</dbReference>
<dbReference type="Pfam" id="PF01323">
    <property type="entry name" value="DSBA"/>
    <property type="match status" value="1"/>
</dbReference>
<dbReference type="PANTHER" id="PTHR35891:SF2">
    <property type="entry name" value="THIOL:DISULFIDE INTERCHANGE PROTEIN DSBA"/>
    <property type="match status" value="1"/>
</dbReference>
<dbReference type="RefSeq" id="WP_141132875.1">
    <property type="nucleotide sequence ID" value="NZ_CAMISI010000016.1"/>
</dbReference>
<evidence type="ECO:0000256" key="3">
    <source>
        <dbReference type="ARBA" id="ARBA00023157"/>
    </source>
</evidence>
<dbReference type="SUPFAM" id="SSF52833">
    <property type="entry name" value="Thioredoxin-like"/>
    <property type="match status" value="1"/>
</dbReference>
<keyword evidence="5" id="KW-0574">Periplasm</keyword>
<proteinExistence type="inferred from homology"/>
<dbReference type="Proteomes" id="UP000270487">
    <property type="component" value="Chromosome"/>
</dbReference>
<sequence length="215" mass="23695">MLSKPNILMATLVISTLFSTAHATSFQEGTQYTKLNTVSSEAPDVVEFFSFYCGPCYLFNETYHIGNTIRSNLPDGAQFVKYHVGAMGSLGNELTEAWSVAMVLGIQDKIEKPLFEGVQKDRAINSIQDIEKVFNTAGITPQQYEKTRGSLPVKSLIYKQNEAVKSLRVTGTPAVYVSGKYLINNGGVSLSSGDSIELYPKRFSSLVNYLLIEQP</sequence>